<feature type="compositionally biased region" description="Low complexity" evidence="1">
    <location>
        <begin position="170"/>
        <end position="179"/>
    </location>
</feature>
<organism evidence="2">
    <name type="scientific">Toxoplasma gondii (strain ATCC 50861 / VEG)</name>
    <dbReference type="NCBI Taxonomy" id="432359"/>
    <lineage>
        <taxon>Eukaryota</taxon>
        <taxon>Sar</taxon>
        <taxon>Alveolata</taxon>
        <taxon>Apicomplexa</taxon>
        <taxon>Conoidasida</taxon>
        <taxon>Coccidia</taxon>
        <taxon>Eucoccidiorida</taxon>
        <taxon>Eimeriorina</taxon>
        <taxon>Sarcocystidae</taxon>
        <taxon>Toxoplasma</taxon>
    </lineage>
</organism>
<sequence>MQHGSRQSMAGMAPGFEAAQSQRGLVELFSEGDGGVRKRRRLLEDDAQHVDGGANKHDGRKREADSCLHIVESRSGSSSPTFCSPSVNSFQSSPVCNSPAYLAQSPPQDETAPRCSGHFHVSTQHTHLQTQHRDVLLSSGQCKSDRGKNVCSLRSSTCCPSSADTPPYPYTSYSTPLPYVEEPSSEDDDNSPPLANQSPRGSGSRTSVAATRQSNVTSMSALCARSGAAGGNPSLLLPRSGLEGGRNAARSLYPCPDESDLPQVGRDEITLCAMEEKSYLRRLTVGEVWSDSRCFSEEGEIKLPRVDEPSSADEDQ</sequence>
<proteinExistence type="predicted"/>
<evidence type="ECO:0000256" key="1">
    <source>
        <dbReference type="SAM" id="MobiDB-lite"/>
    </source>
</evidence>
<dbReference type="EMBL" id="LN714494">
    <property type="protein sequence ID" value="CEL72867.1"/>
    <property type="molecule type" value="Genomic_DNA"/>
</dbReference>
<name>A0A0F7UV03_TOXGV</name>
<feature type="region of interest" description="Disordered" evidence="1">
    <location>
        <begin position="170"/>
        <end position="213"/>
    </location>
</feature>
<dbReference type="AlphaFoldDB" id="A0A0F7UV03"/>
<evidence type="ECO:0000313" key="2">
    <source>
        <dbReference type="EMBL" id="CEL72867.1"/>
    </source>
</evidence>
<gene>
    <name evidence="2" type="ORF">BN1205_034095</name>
</gene>
<accession>A0A0F7UV03</accession>
<feature type="region of interest" description="Disordered" evidence="1">
    <location>
        <begin position="29"/>
        <end position="64"/>
    </location>
</feature>
<reference evidence="2" key="1">
    <citation type="journal article" date="2015" name="PLoS ONE">
        <title>Comprehensive Evaluation of Toxoplasma gondii VEG and Neospora caninum LIV Genomes with Tachyzoite Stage Transcriptome and Proteome Defines Novel Transcript Features.</title>
        <authorList>
            <person name="Ramaprasad A."/>
            <person name="Mourier T."/>
            <person name="Naeem R."/>
            <person name="Malas T.B."/>
            <person name="Moussa E."/>
            <person name="Panigrahi A."/>
            <person name="Vermont S.J."/>
            <person name="Otto T.D."/>
            <person name="Wastling J."/>
            <person name="Pain A."/>
        </authorList>
    </citation>
    <scope>NUCLEOTIDE SEQUENCE</scope>
    <source>
        <strain evidence="2">VEG</strain>
    </source>
</reference>
<feature type="compositionally biased region" description="Polar residues" evidence="1">
    <location>
        <begin position="193"/>
        <end position="213"/>
    </location>
</feature>
<protein>
    <submittedName>
        <fullName evidence="2">Uncharacterized protein</fullName>
    </submittedName>
</protein>
<feature type="compositionally biased region" description="Basic and acidic residues" evidence="1">
    <location>
        <begin position="42"/>
        <end position="64"/>
    </location>
</feature>